<feature type="domain" description="TonB-dependent receptor plug" evidence="12">
    <location>
        <begin position="117"/>
        <end position="223"/>
    </location>
</feature>
<proteinExistence type="inferred from homology"/>
<evidence type="ECO:0000313" key="14">
    <source>
        <dbReference type="EMBL" id="SPE76926.1"/>
    </source>
</evidence>
<keyword evidence="14" id="KW-0675">Receptor</keyword>
<dbReference type="EMBL" id="OLKH01000074">
    <property type="protein sequence ID" value="SPE76926.1"/>
    <property type="molecule type" value="Genomic_DNA"/>
</dbReference>
<keyword evidence="16" id="KW-1185">Reference proteome</keyword>
<accession>A0A2N9P9C7</accession>
<keyword evidence="2 8" id="KW-0813">Transport</keyword>
<evidence type="ECO:0000313" key="16">
    <source>
        <dbReference type="Proteomes" id="UP000288951"/>
    </source>
</evidence>
<dbReference type="RefSeq" id="WP_105195743.1">
    <property type="nucleotide sequence ID" value="NZ_OLKH01000074.1"/>
</dbReference>
<reference evidence="13" key="2">
    <citation type="submission" date="2018-12" db="EMBL/GenBank/DDBJ databases">
        <title>Draft genome sequence of Flaovobacterium columnare ARS1 isolated from channel catfish in Alabama.</title>
        <authorList>
            <person name="Cai W."/>
            <person name="Arias C."/>
        </authorList>
    </citation>
    <scope>NUCLEOTIDE SEQUENCE [LARGE SCALE GENOMIC DNA]</scope>
    <source>
        <strain evidence="13">ARS1</strain>
    </source>
</reference>
<dbReference type="SUPFAM" id="SSF56935">
    <property type="entry name" value="Porins"/>
    <property type="match status" value="1"/>
</dbReference>
<evidence type="ECO:0000256" key="10">
    <source>
        <dbReference type="SAM" id="SignalP"/>
    </source>
</evidence>
<dbReference type="InterPro" id="IPR000531">
    <property type="entry name" value="Beta-barrel_TonB"/>
</dbReference>
<dbReference type="NCBIfam" id="TIGR04056">
    <property type="entry name" value="OMP_RagA_SusC"/>
    <property type="match status" value="1"/>
</dbReference>
<dbReference type="InterPro" id="IPR008969">
    <property type="entry name" value="CarboxyPept-like_regulatory"/>
</dbReference>
<dbReference type="InterPro" id="IPR037066">
    <property type="entry name" value="Plug_dom_sf"/>
</dbReference>
<keyword evidence="7 8" id="KW-0998">Cell outer membrane</keyword>
<dbReference type="Pfam" id="PF00593">
    <property type="entry name" value="TonB_dep_Rec_b-barrel"/>
    <property type="match status" value="1"/>
</dbReference>
<dbReference type="OrthoDB" id="9768177at2"/>
<dbReference type="Proteomes" id="UP000238180">
    <property type="component" value="Unassembled WGS sequence"/>
</dbReference>
<evidence type="ECO:0000256" key="5">
    <source>
        <dbReference type="ARBA" id="ARBA00023077"/>
    </source>
</evidence>
<evidence type="ECO:0000256" key="7">
    <source>
        <dbReference type="ARBA" id="ARBA00023237"/>
    </source>
</evidence>
<keyword evidence="10" id="KW-0732">Signal</keyword>
<keyword evidence="3 8" id="KW-1134">Transmembrane beta strand</keyword>
<evidence type="ECO:0000259" key="12">
    <source>
        <dbReference type="Pfam" id="PF07715"/>
    </source>
</evidence>
<dbReference type="Proteomes" id="UP000288951">
    <property type="component" value="Unassembled WGS sequence"/>
</dbReference>
<evidence type="ECO:0000256" key="2">
    <source>
        <dbReference type="ARBA" id="ARBA00022448"/>
    </source>
</evidence>
<dbReference type="Gene3D" id="2.170.130.10">
    <property type="entry name" value="TonB-dependent receptor, plug domain"/>
    <property type="match status" value="1"/>
</dbReference>
<evidence type="ECO:0000256" key="1">
    <source>
        <dbReference type="ARBA" id="ARBA00004571"/>
    </source>
</evidence>
<comment type="similarity">
    <text evidence="8 9">Belongs to the TonB-dependent receptor family.</text>
</comment>
<evidence type="ECO:0000256" key="9">
    <source>
        <dbReference type="RuleBase" id="RU003357"/>
    </source>
</evidence>
<dbReference type="GO" id="GO:0009279">
    <property type="term" value="C:cell outer membrane"/>
    <property type="evidence" value="ECO:0007669"/>
    <property type="project" value="UniProtKB-SubCell"/>
</dbReference>
<dbReference type="InterPro" id="IPR036942">
    <property type="entry name" value="Beta-barrel_TonB_sf"/>
</dbReference>
<reference evidence="14" key="1">
    <citation type="submission" date="2018-02" db="EMBL/GenBank/DDBJ databases">
        <authorList>
            <person name="Cohen D.B."/>
            <person name="Kent A.D."/>
        </authorList>
    </citation>
    <scope>NUCLEOTIDE SEQUENCE [LARGE SCALE GENOMIC DNA]</scope>
    <source>
        <strain evidence="14">CIP109753</strain>
    </source>
</reference>
<dbReference type="Pfam" id="PF13715">
    <property type="entry name" value="CarbopepD_reg_2"/>
    <property type="match status" value="1"/>
</dbReference>
<evidence type="ECO:0000256" key="8">
    <source>
        <dbReference type="PROSITE-ProRule" id="PRU01360"/>
    </source>
</evidence>
<dbReference type="Pfam" id="PF07715">
    <property type="entry name" value="Plug"/>
    <property type="match status" value="1"/>
</dbReference>
<keyword evidence="4 8" id="KW-0812">Transmembrane</keyword>
<evidence type="ECO:0000256" key="3">
    <source>
        <dbReference type="ARBA" id="ARBA00022452"/>
    </source>
</evidence>
<dbReference type="InterPro" id="IPR039426">
    <property type="entry name" value="TonB-dep_rcpt-like"/>
</dbReference>
<sequence length="1041" mass="114685">MRSKFKWIYTLLIVLTVQFSFAQEKTITGVVTDASGPLPGVNVLVKGTQRGASTGFDGKYNIKAKEGETLIFSFMGMKEISKVVGTSAVMNTVMQNDSKVLADVVVTAVGITKKNDAITTSNQVVKAKELTQAANPNVVQSLIGKVSGLQINTTSNGVNSTTRIVSRGNRSITGNNQMLVVIDNVISSAQFLQQLPPDLIDSANIIKGAQGSALYGELGSNGVIIVTTKKGSKSEKMTVSVNSAIDFESVNYLPQVQDKYGQGWDGHFYKDENGSWGELFDGSIKPVGQTQHDGTQFTTNYSFKKENIRQFFKTGTILQNGISLNVGGDKSYAAFTYGRQNTDFMIDGDKLTRNTFMFKGGKSFGKFKIEGNFNYINQNTEQTSPLIYQSLLQTAGNIPVEMFKNSNNDEHWTIYYRSPYWRLKNERFNDKVNTLNSILSLNYEFSKNFNINYVANIRNTSTDSMSFRNAFVGNDSYIDGGGNNVISNYYNSKANNFSFYGDLLLNFNYDLSEALNFKANIGNNIIDNDFGIISQGGTGLITPGFYHISNVSKPDVPSTLDNRNVRNRKIAFFGNFDFNYEDYLFLNASIRTEKSSVLVYNHISRPFYTYPSAGISFVPTKAFASLKDNSILNYTKISLNFARTGNTSAVAPNSIEDYMLVANNFPFNGNLSYTTNTRPVNPEIQPEFVNSYEAALNLGLFNDRITLGAAAYRSYTDNLITFQPLGASTGLISLQDNIGKMHTTGFEIDLGLTPIKTKSGFIWNLKTSYTTSKSIIDELKGGAKEVPITTNTAAGIFAEVGEEFPLIKGTTYQRDPQGRVIVDEKTGLPQRNSQFSKLGKSTPDFIIGLTNSFEFKGLKFTAVVDYRTGHQFYSDVKRELAWSGRLIESADFDRNIGFIYPNSVINKGTSSNPVYVENTNIYTGGVHAAPNGSDNSYTNTISYYSGNYDRTGENLVLNASAFKVRELSLSYSLPEKMLKGTMLTSLRVGVNARNPFVILASDNKGYADPETSSNNGNGVGFANLGQYPNSRTFGGSLNLSF</sequence>
<comment type="subcellular location">
    <subcellularLocation>
        <location evidence="1 8">Cell outer membrane</location>
        <topology evidence="1 8">Multi-pass membrane protein</topology>
    </subcellularLocation>
</comment>
<dbReference type="InterPro" id="IPR023996">
    <property type="entry name" value="TonB-dep_OMP_SusC/RagA"/>
</dbReference>
<feature type="signal peptide" evidence="10">
    <location>
        <begin position="1"/>
        <end position="22"/>
    </location>
</feature>
<organism evidence="14 15">
    <name type="scientific">Flavobacterium columnare</name>
    <dbReference type="NCBI Taxonomy" id="996"/>
    <lineage>
        <taxon>Bacteria</taxon>
        <taxon>Pseudomonadati</taxon>
        <taxon>Bacteroidota</taxon>
        <taxon>Flavobacteriia</taxon>
        <taxon>Flavobacteriales</taxon>
        <taxon>Flavobacteriaceae</taxon>
        <taxon>Flavobacterium</taxon>
    </lineage>
</organism>
<dbReference type="Gene3D" id="2.40.170.20">
    <property type="entry name" value="TonB-dependent receptor, beta-barrel domain"/>
    <property type="match status" value="1"/>
</dbReference>
<name>A0A2N9P9C7_9FLAO</name>
<feature type="chain" id="PRO_5036046427" evidence="10">
    <location>
        <begin position="23"/>
        <end position="1041"/>
    </location>
</feature>
<dbReference type="EMBL" id="RQSM01000002">
    <property type="protein sequence ID" value="RVU91744.1"/>
    <property type="molecule type" value="Genomic_DNA"/>
</dbReference>
<evidence type="ECO:0000313" key="13">
    <source>
        <dbReference type="EMBL" id="RVU91744.1"/>
    </source>
</evidence>
<protein>
    <submittedName>
        <fullName evidence="13">SusC/RagA family TonB-linked outer membrane protein</fullName>
    </submittedName>
    <submittedName>
        <fullName evidence="14">TonB dependent receptor</fullName>
    </submittedName>
</protein>
<dbReference type="AlphaFoldDB" id="A0A2N9P9C7"/>
<dbReference type="SUPFAM" id="SSF49464">
    <property type="entry name" value="Carboxypeptidase regulatory domain-like"/>
    <property type="match status" value="1"/>
</dbReference>
<gene>
    <name evidence="13" type="ORF">EH230_01840</name>
    <name evidence="14" type="ORF">FLACOL_00915</name>
</gene>
<dbReference type="Gene3D" id="2.60.40.1120">
    <property type="entry name" value="Carboxypeptidase-like, regulatory domain"/>
    <property type="match status" value="1"/>
</dbReference>
<evidence type="ECO:0000313" key="15">
    <source>
        <dbReference type="Proteomes" id="UP000238180"/>
    </source>
</evidence>
<feature type="domain" description="TonB-dependent receptor-like beta-barrel" evidence="11">
    <location>
        <begin position="413"/>
        <end position="787"/>
    </location>
</feature>
<dbReference type="InterPro" id="IPR012910">
    <property type="entry name" value="Plug_dom"/>
</dbReference>
<evidence type="ECO:0000256" key="4">
    <source>
        <dbReference type="ARBA" id="ARBA00022692"/>
    </source>
</evidence>
<evidence type="ECO:0000256" key="6">
    <source>
        <dbReference type="ARBA" id="ARBA00023136"/>
    </source>
</evidence>
<keyword evidence="5 9" id="KW-0798">TonB box</keyword>
<keyword evidence="6 8" id="KW-0472">Membrane</keyword>
<evidence type="ECO:0000259" key="11">
    <source>
        <dbReference type="Pfam" id="PF00593"/>
    </source>
</evidence>
<dbReference type="PROSITE" id="PS52016">
    <property type="entry name" value="TONB_DEPENDENT_REC_3"/>
    <property type="match status" value="1"/>
</dbReference>